<dbReference type="AlphaFoldDB" id="X7E4X5"/>
<comment type="caution">
    <text evidence="2">The sequence shown here is derived from an EMBL/GenBank/DDBJ whole genome shotgun (WGS) entry which is preliminary data.</text>
</comment>
<reference evidence="2 3" key="1">
    <citation type="submission" date="2014-01" db="EMBL/GenBank/DDBJ databases">
        <title>Marinomonas ushuaiensis DSM 15871 Genome Sequencing.</title>
        <authorList>
            <person name="Lai Q."/>
            <person name="Shao Z.S."/>
        </authorList>
    </citation>
    <scope>NUCLEOTIDE SEQUENCE [LARGE SCALE GENOMIC DNA]</scope>
    <source>
        <strain evidence="2 3">DSM 15871</strain>
    </source>
</reference>
<feature type="region of interest" description="Disordered" evidence="1">
    <location>
        <begin position="13"/>
        <end position="68"/>
    </location>
</feature>
<accession>X7E4X5</accession>
<gene>
    <name evidence="2" type="ORF">MUS1_03935</name>
</gene>
<dbReference type="PATRIC" id="fig|1122207.3.peg.2408"/>
<keyword evidence="3" id="KW-1185">Reference proteome</keyword>
<name>X7E4X5_9GAMM</name>
<dbReference type="STRING" id="1122207.MUS1_03935"/>
<evidence type="ECO:0000313" key="3">
    <source>
        <dbReference type="Proteomes" id="UP000054058"/>
    </source>
</evidence>
<dbReference type="Proteomes" id="UP000054058">
    <property type="component" value="Unassembled WGS sequence"/>
</dbReference>
<organism evidence="2 3">
    <name type="scientific">Marinomonas ushuaiensis DSM 15871</name>
    <dbReference type="NCBI Taxonomy" id="1122207"/>
    <lineage>
        <taxon>Bacteria</taxon>
        <taxon>Pseudomonadati</taxon>
        <taxon>Pseudomonadota</taxon>
        <taxon>Gammaproteobacteria</taxon>
        <taxon>Oceanospirillales</taxon>
        <taxon>Oceanospirillaceae</taxon>
        <taxon>Marinomonas</taxon>
    </lineage>
</organism>
<feature type="compositionally biased region" description="Basic residues" evidence="1">
    <location>
        <begin position="22"/>
        <end position="32"/>
    </location>
</feature>
<evidence type="ECO:0000256" key="1">
    <source>
        <dbReference type="SAM" id="MobiDB-lite"/>
    </source>
</evidence>
<proteinExistence type="predicted"/>
<dbReference type="EMBL" id="JAMB01000010">
    <property type="protein sequence ID" value="ETX10231.1"/>
    <property type="molecule type" value="Genomic_DNA"/>
</dbReference>
<sequence>MLCATKGVMIHDANPPVSNTAHFHHSNPHAHHQMGEHSNHKMSQSTNHHAHHMSLVDSEPQAQTNAEDHEAEGCPCIHFFFDTKFHLEPNSALVKASQPIIDSIQASPTSTVYAAKARGPPVVRFIHNPFTTFT</sequence>
<evidence type="ECO:0000313" key="2">
    <source>
        <dbReference type="EMBL" id="ETX10231.1"/>
    </source>
</evidence>
<protein>
    <submittedName>
        <fullName evidence="2">Uncharacterized protein</fullName>
    </submittedName>
</protein>